<dbReference type="GeneID" id="66984707"/>
<keyword evidence="2" id="KW-1185">Reference proteome</keyword>
<reference evidence="1" key="1">
    <citation type="submission" date="2021-01" db="EMBL/GenBank/DDBJ databases">
        <authorList>
            <consortium name="Aspergillus chevalieri M1 genome sequencing consortium"/>
            <person name="Kazuki M."/>
            <person name="Futagami T."/>
        </authorList>
    </citation>
    <scope>NUCLEOTIDE SEQUENCE</scope>
    <source>
        <strain evidence="1">M1</strain>
    </source>
</reference>
<sequence>MMNSRPYAQSPKSPISVVDTTTDIVNGQGDDSPSDLLMHEPSLRDLGHLYLTWCHNQPLAMFNKDTFAESLPERDHELILALQALAFRFPPGSLTPQRCEQLGSMAKEARYIAINRVTDGQVGPPDRVLAVNGT</sequence>
<reference evidence="1" key="2">
    <citation type="submission" date="2021-02" db="EMBL/GenBank/DDBJ databases">
        <title>Aspergillus chevalieri M1 genome sequence.</title>
        <authorList>
            <person name="Kadooka C."/>
            <person name="Mori K."/>
            <person name="Futagami T."/>
        </authorList>
    </citation>
    <scope>NUCLEOTIDE SEQUENCE</scope>
    <source>
        <strain evidence="1">M1</strain>
    </source>
</reference>
<dbReference type="EMBL" id="AP024421">
    <property type="protein sequence ID" value="BCR90349.1"/>
    <property type="molecule type" value="Genomic_DNA"/>
</dbReference>
<organism evidence="1 2">
    <name type="scientific">Aspergillus chevalieri</name>
    <name type="common">Eurotium chevalieri</name>
    <dbReference type="NCBI Taxonomy" id="182096"/>
    <lineage>
        <taxon>Eukaryota</taxon>
        <taxon>Fungi</taxon>
        <taxon>Dikarya</taxon>
        <taxon>Ascomycota</taxon>
        <taxon>Pezizomycotina</taxon>
        <taxon>Eurotiomycetes</taxon>
        <taxon>Eurotiomycetidae</taxon>
        <taxon>Eurotiales</taxon>
        <taxon>Aspergillaceae</taxon>
        <taxon>Aspergillus</taxon>
        <taxon>Aspergillus subgen. Aspergillus</taxon>
    </lineage>
</organism>
<gene>
    <name evidence="1" type="ORF">ACHE_60235S</name>
</gene>
<name>A0A7R7ZR62_ASPCH</name>
<dbReference type="RefSeq" id="XP_043138871.1">
    <property type="nucleotide sequence ID" value="XM_043281387.1"/>
</dbReference>
<dbReference type="AlphaFoldDB" id="A0A7R7ZR62"/>
<evidence type="ECO:0000313" key="2">
    <source>
        <dbReference type="Proteomes" id="UP000637239"/>
    </source>
</evidence>
<protein>
    <submittedName>
        <fullName evidence="1">Uncharacterized protein</fullName>
    </submittedName>
</protein>
<dbReference type="Proteomes" id="UP000637239">
    <property type="component" value="Chromosome 6"/>
</dbReference>
<evidence type="ECO:0000313" key="1">
    <source>
        <dbReference type="EMBL" id="BCR90349.1"/>
    </source>
</evidence>
<accession>A0A7R7ZR62</accession>
<dbReference type="KEGG" id="ache:ACHE_60235S"/>
<proteinExistence type="predicted"/>